<evidence type="ECO:0000256" key="1">
    <source>
        <dbReference type="SAM" id="MobiDB-lite"/>
    </source>
</evidence>
<accession>A0AAW0TQ53</accession>
<evidence type="ECO:0000313" key="2">
    <source>
        <dbReference type="EMBL" id="KAK8388762.1"/>
    </source>
</evidence>
<keyword evidence="3" id="KW-1185">Reference proteome</keyword>
<proteinExistence type="predicted"/>
<evidence type="ECO:0000313" key="3">
    <source>
        <dbReference type="Proteomes" id="UP001487740"/>
    </source>
</evidence>
<protein>
    <submittedName>
        <fullName evidence="2">Uncharacterized protein</fullName>
    </submittedName>
</protein>
<feature type="region of interest" description="Disordered" evidence="1">
    <location>
        <begin position="100"/>
        <end position="157"/>
    </location>
</feature>
<dbReference type="EMBL" id="JARAKH010000028">
    <property type="protein sequence ID" value="KAK8388762.1"/>
    <property type="molecule type" value="Genomic_DNA"/>
</dbReference>
<sequence length="157" mass="17636">MARRASPCRGLGRHLVQDWRRNTTAQMELLLTHYSEQRLARSSETQLKVKVRRLWPTSLVPLHVECQVIGAGEAAPTVVALEGLGTRVFPEVAGEFVGSSEPPLTAFPRTPAVLEPPVGGGEKVERNQKDVEEEEERKTVQELEKEKEKEVEEKESR</sequence>
<feature type="compositionally biased region" description="Basic and acidic residues" evidence="1">
    <location>
        <begin position="122"/>
        <end position="157"/>
    </location>
</feature>
<name>A0AAW0TQ53_SCYPA</name>
<dbReference type="Proteomes" id="UP001487740">
    <property type="component" value="Unassembled WGS sequence"/>
</dbReference>
<dbReference type="AlphaFoldDB" id="A0AAW0TQ53"/>
<comment type="caution">
    <text evidence="2">The sequence shown here is derived from an EMBL/GenBank/DDBJ whole genome shotgun (WGS) entry which is preliminary data.</text>
</comment>
<gene>
    <name evidence="2" type="ORF">O3P69_020641</name>
</gene>
<organism evidence="2 3">
    <name type="scientific">Scylla paramamosain</name>
    <name type="common">Mud crab</name>
    <dbReference type="NCBI Taxonomy" id="85552"/>
    <lineage>
        <taxon>Eukaryota</taxon>
        <taxon>Metazoa</taxon>
        <taxon>Ecdysozoa</taxon>
        <taxon>Arthropoda</taxon>
        <taxon>Crustacea</taxon>
        <taxon>Multicrustacea</taxon>
        <taxon>Malacostraca</taxon>
        <taxon>Eumalacostraca</taxon>
        <taxon>Eucarida</taxon>
        <taxon>Decapoda</taxon>
        <taxon>Pleocyemata</taxon>
        <taxon>Brachyura</taxon>
        <taxon>Eubrachyura</taxon>
        <taxon>Portunoidea</taxon>
        <taxon>Portunidae</taxon>
        <taxon>Portuninae</taxon>
        <taxon>Scylla</taxon>
    </lineage>
</organism>
<reference evidence="2 3" key="1">
    <citation type="submission" date="2023-03" db="EMBL/GenBank/DDBJ databases">
        <title>High-quality genome of Scylla paramamosain provides insights in environmental adaptation.</title>
        <authorList>
            <person name="Zhang L."/>
        </authorList>
    </citation>
    <scope>NUCLEOTIDE SEQUENCE [LARGE SCALE GENOMIC DNA]</scope>
    <source>
        <strain evidence="2">LZ_2023a</strain>
        <tissue evidence="2">Muscle</tissue>
    </source>
</reference>